<feature type="chain" id="PRO_5016463156" evidence="2">
    <location>
        <begin position="31"/>
        <end position="1018"/>
    </location>
</feature>
<dbReference type="SMART" id="SM00028">
    <property type="entry name" value="TPR"/>
    <property type="match status" value="4"/>
</dbReference>
<proteinExistence type="predicted"/>
<dbReference type="AlphaFoldDB" id="A0A327SW42"/>
<feature type="region of interest" description="Disordered" evidence="1">
    <location>
        <begin position="496"/>
        <end position="519"/>
    </location>
</feature>
<dbReference type="Gene3D" id="1.25.40.10">
    <property type="entry name" value="Tetratricopeptide repeat domain"/>
    <property type="match status" value="3"/>
</dbReference>
<keyword evidence="3" id="KW-0132">Cell division</keyword>
<dbReference type="InterPro" id="IPR019734">
    <property type="entry name" value="TPR_rpt"/>
</dbReference>
<feature type="compositionally biased region" description="Low complexity" evidence="1">
    <location>
        <begin position="500"/>
        <end position="511"/>
    </location>
</feature>
<feature type="signal peptide" evidence="2">
    <location>
        <begin position="1"/>
        <end position="30"/>
    </location>
</feature>
<gene>
    <name evidence="3" type="ORF">LY11_02720</name>
</gene>
<keyword evidence="2" id="KW-0732">Signal</keyword>
<dbReference type="STRING" id="188932.AY601_3796"/>
<dbReference type="Proteomes" id="UP000249754">
    <property type="component" value="Unassembled WGS sequence"/>
</dbReference>
<name>A0A327SW42_9SPHI</name>
<keyword evidence="3" id="KW-0131">Cell cycle</keyword>
<accession>A0A327SW42</accession>
<sequence>MLTQTTYLKNLRRSSLKLLLFYLGSSLLVACSTPKDTATSRAMQNLTARYNYIYNANVILNNYEEESYNNYIDNYSDVLPVYTDPEKFSSESVLHAPANDRALDAIVKKSRAIIADKAFSNYIDDAYLLLGKAYYLKTNYFVAEEYFDYTAKTYTKDMNVLITAQNWKARSLMQLNNMDDAAIILDTVYDNLELVKKKRSEPYATIAQSYIYQNRYTDAIPILEKAVKESQLHRNRIRWTYILAQLYERQKKYKEALALYTKVQKSNAGFELYFNANLNRIKVTGILNGEHLNRKKELLALLKDDKNLDYHDQIYYQIAEDYAEENNITEAENFYRLSIKNSTRNNYQKGLSYLRMADLNFNKHKDFLKAKAYYDSTVSVLPKNYPGYAQILKKSQNLEYITDRYEVIAYQDTLQMLAKLPEAERIAKIKKLTKIKVVPVAANNGTFRNNLFPDAGRRNNAGAPQTSSFYFSNPAALSRGYTDFLTKWGNRKQEDNWRQSIKSSSQSTSESIAKVENDGYPTDKIGMEKTIADKDTTGKKYMAAVPLTPEAVKTSTGKIIDAYYEIASFYQQELDDQPEAIRIYQLILSKFPDNDHLGSVYYSLYLCYQKTDPANAAKYKALVLNKFPASIYAKTILDPDYSIKQSDLEAAGIKRYNQVFELYEGKAFPSVITEVNSTIQQYPAGLINPQLSYLKAIAIGRTQKIDSLTAAFKAITIAYPDDKLIVPLVKEHLAYIAAHQGEFRNRRVALPDFDPAEPRFFTSAPVAEKVVQPVTGPDLQPIVKTAKEKATAAVKPAVVPPAVIVPQTAAATPPAVVPPAIVKETSAITKNIPVVAPIDPKEVPVVPQIAVNTPANPPVTPPVPVAETPVAPVATPEITIPAPVKTAEVPAPRPVIKDKTFSTEISKVYYFVVDVADASLTLSSSRFGIGQFNRGNFPGAGLKHQLTEFDNDQLIYVGNFLSFAEAKSYADGITPQLKQIMKVPAGVYSSFIISKENFEKLRSKDLVTKYLDFYKNNY</sequence>
<evidence type="ECO:0000313" key="4">
    <source>
        <dbReference type="Proteomes" id="UP000249754"/>
    </source>
</evidence>
<comment type="caution">
    <text evidence="3">The sequence shown here is derived from an EMBL/GenBank/DDBJ whole genome shotgun (WGS) entry which is preliminary data.</text>
</comment>
<dbReference type="EMBL" id="QLLR01000012">
    <property type="protein sequence ID" value="RAJ29757.1"/>
    <property type="molecule type" value="Genomic_DNA"/>
</dbReference>
<organism evidence="3 4">
    <name type="scientific">Pedobacter cryoconitis</name>
    <dbReference type="NCBI Taxonomy" id="188932"/>
    <lineage>
        <taxon>Bacteria</taxon>
        <taxon>Pseudomonadati</taxon>
        <taxon>Bacteroidota</taxon>
        <taxon>Sphingobacteriia</taxon>
        <taxon>Sphingobacteriales</taxon>
        <taxon>Sphingobacteriaceae</taxon>
        <taxon>Pedobacter</taxon>
    </lineage>
</organism>
<evidence type="ECO:0000256" key="2">
    <source>
        <dbReference type="SAM" id="SignalP"/>
    </source>
</evidence>
<dbReference type="Pfam" id="PF13432">
    <property type="entry name" value="TPR_16"/>
    <property type="match status" value="1"/>
</dbReference>
<dbReference type="GO" id="GO:0051301">
    <property type="term" value="P:cell division"/>
    <property type="evidence" value="ECO:0007669"/>
    <property type="project" value="UniProtKB-KW"/>
</dbReference>
<protein>
    <submittedName>
        <fullName evidence="3">Cell division septation protein DedD</fullName>
    </submittedName>
</protein>
<reference evidence="3 4" key="1">
    <citation type="submission" date="2018-06" db="EMBL/GenBank/DDBJ databases">
        <title>Genomic Encyclopedia of Archaeal and Bacterial Type Strains, Phase II (KMG-II): from individual species to whole genera.</title>
        <authorList>
            <person name="Goeker M."/>
        </authorList>
    </citation>
    <scope>NUCLEOTIDE SEQUENCE [LARGE SCALE GENOMIC DNA]</scope>
    <source>
        <strain evidence="3 4">DSM 14825</strain>
    </source>
</reference>
<dbReference type="SUPFAM" id="SSF48452">
    <property type="entry name" value="TPR-like"/>
    <property type="match status" value="2"/>
</dbReference>
<dbReference type="OrthoDB" id="1522549at2"/>
<dbReference type="InterPro" id="IPR011990">
    <property type="entry name" value="TPR-like_helical_dom_sf"/>
</dbReference>
<dbReference type="Pfam" id="PF13174">
    <property type="entry name" value="TPR_6"/>
    <property type="match status" value="1"/>
</dbReference>
<evidence type="ECO:0000313" key="3">
    <source>
        <dbReference type="EMBL" id="RAJ29757.1"/>
    </source>
</evidence>
<evidence type="ECO:0000256" key="1">
    <source>
        <dbReference type="SAM" id="MobiDB-lite"/>
    </source>
</evidence>